<comment type="caution">
    <text evidence="3">The sequence shown here is derived from an EMBL/GenBank/DDBJ whole genome shotgun (WGS) entry which is preliminary data.</text>
</comment>
<reference evidence="3" key="1">
    <citation type="journal article" date="2015" name="Nature">
        <title>Complex archaea that bridge the gap between prokaryotes and eukaryotes.</title>
        <authorList>
            <person name="Spang A."/>
            <person name="Saw J.H."/>
            <person name="Jorgensen S.L."/>
            <person name="Zaremba-Niedzwiedzka K."/>
            <person name="Martijn J."/>
            <person name="Lind A.E."/>
            <person name="van Eijk R."/>
            <person name="Schleper C."/>
            <person name="Guy L."/>
            <person name="Ettema T.J."/>
        </authorList>
    </citation>
    <scope>NUCLEOTIDE SEQUENCE</scope>
</reference>
<name>A0A0F9AA74_9ZZZZ</name>
<feature type="domain" description="OmpA-like" evidence="2">
    <location>
        <begin position="194"/>
        <end position="253"/>
    </location>
</feature>
<dbReference type="PROSITE" id="PS51123">
    <property type="entry name" value="OMPA_2"/>
    <property type="match status" value="1"/>
</dbReference>
<protein>
    <recommendedName>
        <fullName evidence="2">OmpA-like domain-containing protein</fullName>
    </recommendedName>
</protein>
<dbReference type="InterPro" id="IPR006665">
    <property type="entry name" value="OmpA-like"/>
</dbReference>
<dbReference type="EMBL" id="LAZR01055899">
    <property type="protein sequence ID" value="KKK75369.1"/>
    <property type="molecule type" value="Genomic_DNA"/>
</dbReference>
<evidence type="ECO:0000256" key="1">
    <source>
        <dbReference type="SAM" id="MobiDB-lite"/>
    </source>
</evidence>
<feature type="non-terminal residue" evidence="3">
    <location>
        <position position="253"/>
    </location>
</feature>
<evidence type="ECO:0000313" key="3">
    <source>
        <dbReference type="EMBL" id="KKK75369.1"/>
    </source>
</evidence>
<evidence type="ECO:0000259" key="2">
    <source>
        <dbReference type="PROSITE" id="PS51123"/>
    </source>
</evidence>
<accession>A0A0F9AA74</accession>
<feature type="region of interest" description="Disordered" evidence="1">
    <location>
        <begin position="158"/>
        <end position="178"/>
    </location>
</feature>
<sequence>MDIWVSETTREGDWGKPRNLGPKINSHYSEETPFLAGGGKKLYFSSQGHATMGGFDFFVADKIPPTGISPDRGANGKDDNDAFDDGWSFPGNLGYPLSTADDDLFYYPRKSGQGAYYSSIIEEINPTRSIYIVRIIEEETKIAAIRQDQDERIDPLTLKTTDTFPGDGSLAGDESTADSIPIREDKTASVWPVPDPEEYFVLNSIQFGFDSDAMDESVIAEAQRVFEVMHKNPGIRLQLTGHTDAVGADDYNQ</sequence>
<dbReference type="SUPFAM" id="SSF103088">
    <property type="entry name" value="OmpA-like"/>
    <property type="match status" value="1"/>
</dbReference>
<proteinExistence type="predicted"/>
<organism evidence="3">
    <name type="scientific">marine sediment metagenome</name>
    <dbReference type="NCBI Taxonomy" id="412755"/>
    <lineage>
        <taxon>unclassified sequences</taxon>
        <taxon>metagenomes</taxon>
        <taxon>ecological metagenomes</taxon>
    </lineage>
</organism>
<dbReference type="Gene3D" id="3.30.1330.60">
    <property type="entry name" value="OmpA-like domain"/>
    <property type="match status" value="1"/>
</dbReference>
<dbReference type="InterPro" id="IPR036737">
    <property type="entry name" value="OmpA-like_sf"/>
</dbReference>
<dbReference type="AlphaFoldDB" id="A0A0F9AA74"/>
<gene>
    <name evidence="3" type="ORF">LCGC14_2874410</name>
</gene>
<feature type="region of interest" description="Disordered" evidence="1">
    <location>
        <begin position="1"/>
        <end position="20"/>
    </location>
</feature>